<dbReference type="InterPro" id="IPR020843">
    <property type="entry name" value="ER"/>
</dbReference>
<feature type="domain" description="Enoyl reductase (ER)" evidence="2">
    <location>
        <begin position="10"/>
        <end position="314"/>
    </location>
</feature>
<dbReference type="InterPro" id="IPR051603">
    <property type="entry name" value="Zinc-ADH_QOR/CCCR"/>
</dbReference>
<dbReference type="GO" id="GO:0016491">
    <property type="term" value="F:oxidoreductase activity"/>
    <property type="evidence" value="ECO:0007669"/>
    <property type="project" value="InterPro"/>
</dbReference>
<gene>
    <name evidence="3" type="ORF">E2F46_07725</name>
</gene>
<protein>
    <submittedName>
        <fullName evidence="3">NADP-dependent oxidoreductase</fullName>
    </submittedName>
</protein>
<dbReference type="Pfam" id="PF08240">
    <property type="entry name" value="ADH_N"/>
    <property type="match status" value="1"/>
</dbReference>
<dbReference type="SUPFAM" id="SSF51735">
    <property type="entry name" value="NAD(P)-binding Rossmann-fold domains"/>
    <property type="match status" value="1"/>
</dbReference>
<evidence type="ECO:0000259" key="2">
    <source>
        <dbReference type="SMART" id="SM00829"/>
    </source>
</evidence>
<name>A0A4R5TVM8_9GAMM</name>
<dbReference type="EMBL" id="SMTF01000004">
    <property type="protein sequence ID" value="TDK25151.1"/>
    <property type="molecule type" value="Genomic_DNA"/>
</dbReference>
<dbReference type="InterPro" id="IPR013149">
    <property type="entry name" value="ADH-like_C"/>
</dbReference>
<keyword evidence="4" id="KW-1185">Reference proteome</keyword>
<dbReference type="OrthoDB" id="9780520at2"/>
<evidence type="ECO:0000313" key="4">
    <source>
        <dbReference type="Proteomes" id="UP000294796"/>
    </source>
</evidence>
<reference evidence="3 4" key="1">
    <citation type="submission" date="2019-03" db="EMBL/GenBank/DDBJ databases">
        <title>Luteimonas zhaokaii sp.nov., isolated from the rectal contents of Plateau pika in Yushu, Qinghai Province, China.</title>
        <authorList>
            <person name="Zhang G."/>
        </authorList>
    </citation>
    <scope>NUCLEOTIDE SEQUENCE [LARGE SCALE GENOMIC DNA]</scope>
    <source>
        <strain evidence="3 4">B9</strain>
    </source>
</reference>
<dbReference type="Pfam" id="PF00107">
    <property type="entry name" value="ADH_zinc_N"/>
    <property type="match status" value="1"/>
</dbReference>
<dbReference type="Proteomes" id="UP000294796">
    <property type="component" value="Unassembled WGS sequence"/>
</dbReference>
<evidence type="ECO:0000313" key="3">
    <source>
        <dbReference type="EMBL" id="TDK25151.1"/>
    </source>
</evidence>
<dbReference type="InterPro" id="IPR013154">
    <property type="entry name" value="ADH-like_N"/>
</dbReference>
<dbReference type="InterPro" id="IPR011032">
    <property type="entry name" value="GroES-like_sf"/>
</dbReference>
<dbReference type="Gene3D" id="3.40.50.720">
    <property type="entry name" value="NAD(P)-binding Rossmann-like Domain"/>
    <property type="match status" value="1"/>
</dbReference>
<dbReference type="PANTHER" id="PTHR44154">
    <property type="entry name" value="QUINONE OXIDOREDUCTASE"/>
    <property type="match status" value="1"/>
</dbReference>
<keyword evidence="1" id="KW-0521">NADP</keyword>
<dbReference type="PANTHER" id="PTHR44154:SF1">
    <property type="entry name" value="QUINONE OXIDOREDUCTASE"/>
    <property type="match status" value="1"/>
</dbReference>
<dbReference type="AlphaFoldDB" id="A0A4R5TVM8"/>
<accession>A0A4R5TVM8</accession>
<dbReference type="CDD" id="cd05289">
    <property type="entry name" value="MDR_like_2"/>
    <property type="match status" value="1"/>
</dbReference>
<organism evidence="3 4">
    <name type="scientific">Luteimonas aestuarii</name>
    <dbReference type="NCBI Taxonomy" id="453837"/>
    <lineage>
        <taxon>Bacteria</taxon>
        <taxon>Pseudomonadati</taxon>
        <taxon>Pseudomonadota</taxon>
        <taxon>Gammaproteobacteria</taxon>
        <taxon>Lysobacterales</taxon>
        <taxon>Lysobacteraceae</taxon>
        <taxon>Luteimonas</taxon>
    </lineage>
</organism>
<comment type="caution">
    <text evidence="3">The sequence shown here is derived from an EMBL/GenBank/DDBJ whole genome shotgun (WGS) entry which is preliminary data.</text>
</comment>
<dbReference type="SMART" id="SM00829">
    <property type="entry name" value="PKS_ER"/>
    <property type="match status" value="1"/>
</dbReference>
<proteinExistence type="predicted"/>
<dbReference type="InterPro" id="IPR036291">
    <property type="entry name" value="NAD(P)-bd_dom_sf"/>
</dbReference>
<evidence type="ECO:0000256" key="1">
    <source>
        <dbReference type="ARBA" id="ARBA00022857"/>
    </source>
</evidence>
<dbReference type="Gene3D" id="3.90.180.10">
    <property type="entry name" value="Medium-chain alcohol dehydrogenases, catalytic domain"/>
    <property type="match status" value="1"/>
</dbReference>
<sequence>MHAIALLRHGGVEQLRSHVLPIPRPGPGQLLLRVHAAGVGRWDILEREGVFALQRNRRTRFPHVGGSEGAGVVVATGIRAAGFEEGDRVYGLVAHRSPMAGFHAEFALVDTDYARLVPRRMSMDQAAVLPVDGGIALRGLRDILELQGGEALALFGASGGMGHLALQLAKRMGARVLAIASGEDGVRMASRLGADAAIDGRRDDIAVAMRQFAPGGLDAALLTAGGDGAAQVVRAMPRNARMAWPHGVVPPPETVDLPQARAYAAGYGPALMEDLHALVVQGPLMPHVSRRFPLERIAEAQHALGAHHLGRIAVSTL</sequence>
<dbReference type="SUPFAM" id="SSF50129">
    <property type="entry name" value="GroES-like"/>
    <property type="match status" value="1"/>
</dbReference>